<organism evidence="3">
    <name type="scientific">Myoviridae sp. ctY1522</name>
    <dbReference type="NCBI Taxonomy" id="2825124"/>
    <lineage>
        <taxon>Viruses</taxon>
        <taxon>Duplodnaviria</taxon>
        <taxon>Heunggongvirae</taxon>
        <taxon>Uroviricota</taxon>
        <taxon>Caudoviricetes</taxon>
    </lineage>
</organism>
<accession>A0A8S5TQX9</accession>
<evidence type="ECO:0000256" key="2">
    <source>
        <dbReference type="SAM" id="MobiDB-lite"/>
    </source>
</evidence>
<feature type="compositionally biased region" description="Polar residues" evidence="2">
    <location>
        <begin position="21"/>
        <end position="38"/>
    </location>
</feature>
<evidence type="ECO:0000256" key="1">
    <source>
        <dbReference type="SAM" id="Coils"/>
    </source>
</evidence>
<feature type="coiled-coil region" evidence="1">
    <location>
        <begin position="289"/>
        <end position="316"/>
    </location>
</feature>
<feature type="region of interest" description="Disordered" evidence="2">
    <location>
        <begin position="1949"/>
        <end position="1971"/>
    </location>
</feature>
<name>A0A8S5TQX9_9CAUD</name>
<evidence type="ECO:0000313" key="3">
    <source>
        <dbReference type="EMBL" id="DAF84605.1"/>
    </source>
</evidence>
<dbReference type="PANTHER" id="PTHR34491">
    <property type="entry name" value="A-TYPE INCLUSION PROTEIN, PUTATIVE-RELATED"/>
    <property type="match status" value="1"/>
</dbReference>
<feature type="region of interest" description="Disordered" evidence="2">
    <location>
        <begin position="13"/>
        <end position="44"/>
    </location>
</feature>
<feature type="coiled-coil region" evidence="1">
    <location>
        <begin position="1300"/>
        <end position="1330"/>
    </location>
</feature>
<proteinExistence type="predicted"/>
<keyword evidence="1" id="KW-0175">Coiled coil</keyword>
<dbReference type="EMBL" id="BK015906">
    <property type="protein sequence ID" value="DAF84605.1"/>
    <property type="molecule type" value="Genomic_DNA"/>
</dbReference>
<protein>
    <submittedName>
        <fullName evidence="3">Uncharacterized protein</fullName>
    </submittedName>
</protein>
<reference evidence="3" key="1">
    <citation type="journal article" date="2021" name="Proc. Natl. Acad. Sci. U.S.A.">
        <title>A Catalog of Tens of Thousands of Viruses from Human Metagenomes Reveals Hidden Associations with Chronic Diseases.</title>
        <authorList>
            <person name="Tisza M.J."/>
            <person name="Buck C.B."/>
        </authorList>
    </citation>
    <scope>NUCLEOTIDE SEQUENCE</scope>
    <source>
        <strain evidence="3">CtY1522</strain>
    </source>
</reference>
<sequence length="3263" mass="363149">MVNTMMTFAEARKKRLEDESAQASSKPDTTNVSTSTGRGTQGAMSFKDAYTQRMNRSANGTINQDTWNYALNQYNNILSGYKNLYKDYGSRYSNGYTQIGNSEFNDYSDKKNLLIRAINTLDVDLGRFKGAVPQETLDAISGNLTKMRDGFDPLSEYVKNGTDYYSQFKDSDEYNKYLDDAEQRKILEQYSGHSYDELKKIRQDVQNEQDIDPTDDKEKILRALGNQWYTTGYSTVEDYDKAIADADAEVRRLTALDKSNRENTPLYGSFSRYDPTQNKPQDASAYKNLASTQSDLKTAKERKAYLESQKRLKENEIELQEKYGETPKNSDFAERSRVDDSVQDLQYQAVNGKIEPSFSFRTGSLNVGGHSQSAFSLMDDDERKLYNYIFNTEGNRAASKYLDLINIDKRAADLSEKTIRTNIENGGFGVSALYSAVTPVTNTLTAIPSFVVNVGQSIFGEVNPYSALNTLRGTSNVIRSSVSDKIEDSVGGFGGKALSEVYNAGMSVADNLLGVAMTGGANSPKIVGALGAYDFVMGTGAASDTLVEAKKRGLADGQAIATALGAGVAETLFEHASLENLKSLAASGKKTFGTYVMNFLKQSFTEGSEEFFTDIANAAWDSWVNGGGAELEQKRLGYIMEGMSVDEAEAKVAKDFGEQVGESFLLGAMSGGMMSVGASAVGDYRYRSGYDNGAALIENGEVQGLRDAVSNADKNSAAYKFAQKLSGVQTEDLSPTQVGRLYNKYQQSIRNDAVGAVSAQINDRLSELGVPEKRMKAVSKAVTDAYVNGKASVMQNVTLSKKEMKAAQTVAAELSKQGGIKDFASKAVESATGKQGTAQPEFVQKSQEAVTQYRQKSDVAARMASIPIVEATDADGNKVSIGQFTRVDGENSAVQTESGETTLSALNLENEGAAALYSAVAKSATSTYEANAMLRHYDGQNVQQYVNSFNRLVTAGAYATSDMTAAQAVEKYAGFVDAVGTDAAKAAFNVGKHVQNVRNQNAAAVQQRANATAEETQLLQEAAANMGSDEAARFMDNYVSGMDVKDYADAWNHFADVGKKGLPFSNAVDGVNESDITAKQARAAYDAGVRAAKNQTRTLQEAWMDRKLAKTESGSIVVRKGSVENNTNQTNLSEKQKSAIQFVRQMSKLTGLDFVLFQSDYTGMNGKYLNGKIWIDLNSGSIGEQAVLRTLGHELTHFIQEFSPAQYEEFRAFLFDELNHYDDTTVQRLMVQQIENAKKNNVRLTEAQALDEVVADACEMMLQDGSAIKKLAQSNLSTKEKIIAKINDLLNMIAKAFEGVTGASNEYAELREANANFEELQRRWNDALADATETFNGTQGAQNAENAKNSMRKSAKSIYNDTDTQYNSVTKKLVAAGILSVNDQKLFHQKVSELRNLGYQSFQKSRDGEYIFAINNKLVYTDANFDAPGISKIIVVDSLFADKFEDAKEIIYDYEKGRSSFQKAAQIIENVFPDGFVLSYTRLNDVTYAEQTGIGERGNRRGFDGDYRIIDLREGNDSENGRNLRGTDTVKERYSLRKSSDTEYAELAKDPEKNAARLNAMVEAAAKEAGYDSPLLYHGTQSFGFTNFDLSKMDDGRSIFLTSSPEIASTYSGVDGSRRITDRSSVDVNKLSMQEIAEQLNQFPPESGMDYEYSYMASKDALESRVSADLEKLDEMIDQILGRYALGAKSQERLRDIQDAAQHYNFNGLSSKLWIALHNTNLFYGNESFVNELEQNIRTLKKAKSFNNGFIIEKSLDGYSIDLMSEDEARGALRENMQRGNYSLYAKLGNSLTVDAKGGLWNQLDFRDPILDERLNTTRLVAEYAKGQGYDSVVFKNLRDNGGMNSSVKMDTSADIYVIFNPSDVKSADPVARDDSGKVIPLSERFNSENEDIRYSTRKPTKTARQILSEVFSEQSEQYQAYASELKAYQDTLDKLNRANARLEELRTEEKTLRDAKPSAAQPSVKTEPSEKMWAGYESAAREDTPNLKELNAVLSKSKPETVLKQSLVDTVARKLAKSAGIKNSTQLSEKLMDYYKWLSNGTDIAWDGVSERAREIADWMVEQRSGMTARNEEYAPILADLKGTSVFLDDTMKSEIQYDSGNLSAFKKSIGSVVKLTDNPSALRIDVLWGEMAEKYAWAFDPEITNTNEMVLQLKEIIDAARTPVQIEFDMDAMARDVAADVYDGFWDIATVKSPDVKHREQIAKLRAAHAKKTAALKQKYQSTISQLKNRQKQKSAAVKSLQQNLNKQATARDDIARYESRLTEMETTKLKKVLDAERRAAVEAMRKKGRQDLQQYREDRRATELRRKINRAYQEFMTQMRNPNKHRYIPQYLAPAMQNLLETLNLGGAQDTKKQQTLAQQLAELRDRYADLKTDNDPDFQSEYDSYLRDQIDDLAEIAKDKTVADMSLGDLERVYRVIRAVQKTLVDAKKLISGRDRASVKQAADKIVVEQRNVQIRRSDKKIAKFLSPVSDFVQGQSLSAMRNVERISGYDRSSALYKLFEDINDGVQKKNMFVMETEKKFADLINQKEEYNKAVGEKLKTNLVDDNGHEVYMTKMQIMQTVMSWEREQANPGMKHLTTGGIKVLDYDLVKKGKYRAAEMSAVRVGISEHSMAHLKQMVNDSYSKEFMKTAHEFFDVDAKARINETMLRLKHYTVANDKSYIPFKVDKTHVVQEIDGTNQMPALIENAGILKEKSQNATQPIIIEGLNDVISEHKDTVGKIYGLAIPVRNFNKVWNAKSEKLTVKESVGQVWNKYGIDLIQQAVQDVQRSRPRSNNALDVAVAKVSSNFASSVLNFNISVAMKQAASLQTAYLYLKHRNIVTSTAEFARTCKNYQSIIDEIDAHTAQHYMRRIGLSTQELGDIATGLSKTSQIINKIPTGINPTKWIQGIDCLTTAAFWNMCKEDIQNQNPGIDVKSDVYWQKVTDLYDLVIEETQPMYDVLHRPEVQKATGISRYLVMFKTQPLQNAGIIWNTYGEMHTAKKSGDADAYTAAKKKFAKAVASQVESAVVFAVMTLVGRLLLGKLDRYKDDDDEATVWSFSNRILLDTLNSLAGVFLPPWGSDLETTIENAMSGGWFSDDMFTVEALDQVNGLISNTRKVFDDPSMKNVSKLIFSGTTLLGLPAQNAWNLVNGIITNTRSIYRLASGTDADSGVKINESVRSEIQSQVNAEAAKRKKKFPGETDEELQKGAAATVKSKITTAQKKRYLSYYLAKNQSGMEDVVQYLASTGLYSDVNKTVSGWVESYLDENRRKGNSVGR</sequence>
<dbReference type="PANTHER" id="PTHR34491:SF74">
    <property type="entry name" value="DUF4456 DOMAIN-CONTAINING PROTEIN"/>
    <property type="match status" value="1"/>
</dbReference>